<keyword evidence="2" id="KW-1185">Reference proteome</keyword>
<evidence type="ECO:0000313" key="2">
    <source>
        <dbReference type="Proteomes" id="UP000199309"/>
    </source>
</evidence>
<organism evidence="1 2">
    <name type="scientific">Megasphaera paucivorans</name>
    <dbReference type="NCBI Taxonomy" id="349095"/>
    <lineage>
        <taxon>Bacteria</taxon>
        <taxon>Bacillati</taxon>
        <taxon>Bacillota</taxon>
        <taxon>Negativicutes</taxon>
        <taxon>Veillonellales</taxon>
        <taxon>Veillonellaceae</taxon>
        <taxon>Megasphaera</taxon>
    </lineage>
</organism>
<dbReference type="AlphaFoldDB" id="A0A1H0ABY2"/>
<accession>A0A1H0ABY2</accession>
<dbReference type="EMBL" id="FNHQ01000037">
    <property type="protein sequence ID" value="SDN31152.1"/>
    <property type="molecule type" value="Genomic_DNA"/>
</dbReference>
<dbReference type="STRING" id="349095.SAMN05660299_02499"/>
<sequence>MLMIHNSLSEKKIIKIVGKLEVRKLMPGSHLYKRFSGKSIGDAAKVFATHYSDEAREKPALALMAVILSIHRNYTKVVEPRTDKIRKTNFGTFADLRDKTKDINTFSAFCEMRATEKYKIIVRILDVIDQLKERVKETSDFEILHQWAMTGDYKNYKSDSIGGIHGIGLATFQHLRMNFGADTVKPDQRVKEVLKREFELQLSNDIANIEAVEYIAKVTNQSALYMDQVFVNYGSGYYIK</sequence>
<evidence type="ECO:0000313" key="1">
    <source>
        <dbReference type="EMBL" id="SDN31152.1"/>
    </source>
</evidence>
<dbReference type="Proteomes" id="UP000199309">
    <property type="component" value="Unassembled WGS sequence"/>
</dbReference>
<proteinExistence type="predicted"/>
<reference evidence="1 2" key="1">
    <citation type="submission" date="2016-10" db="EMBL/GenBank/DDBJ databases">
        <authorList>
            <person name="de Groot N.N."/>
        </authorList>
    </citation>
    <scope>NUCLEOTIDE SEQUENCE [LARGE SCALE GENOMIC DNA]</scope>
    <source>
        <strain evidence="1 2">DSM 16981</strain>
    </source>
</reference>
<gene>
    <name evidence="1" type="ORF">SAMN05660299_02499</name>
</gene>
<protein>
    <submittedName>
        <fullName evidence="1">Uncharacterized protein</fullName>
    </submittedName>
</protein>
<name>A0A1H0ABY2_9FIRM</name>